<dbReference type="OrthoDB" id="1925512at2759"/>
<sequence length="311" mass="35468">METRRRRRLQISASESTTDIRIKFTRLVSRQEELKVAFNQLKSQIKIGLAEAEDVFASLAVPLMKLVGLKTEEMADEGRFTTIIVDNDLSPERSTSRITSDITYCRWRRMEQSDSQKDEVLCSVEDGMQGLMQDLTEQMCNPMVEYVKSLKADLKTGTCANLLAVVDEMECSTRNGRIELEDVRKRLRVAEEGRIKALCQLKETEGKLRRMKEYQEFLAEIQQGHMEHLVSRKRKMRSFRSPGSSMGPNDILFNGSNMKHHQSTKGRPSFSNRPVIVSHLQSSRIPSGLSPSCAIQQVNSRKCISPRLLNP</sequence>
<comment type="caution">
    <text evidence="1">The sequence shown here is derived from an EMBL/GenBank/DDBJ whole genome shotgun (WGS) entry which is preliminary data.</text>
</comment>
<reference evidence="1 2" key="1">
    <citation type="submission" date="2013-09" db="EMBL/GenBank/DDBJ databases">
        <title>Corchorus capsularis genome sequencing.</title>
        <authorList>
            <person name="Alam M."/>
            <person name="Haque M.S."/>
            <person name="Islam M.S."/>
            <person name="Emdad E.M."/>
            <person name="Islam M.M."/>
            <person name="Ahmed B."/>
            <person name="Halim A."/>
            <person name="Hossen Q.M.M."/>
            <person name="Hossain M.Z."/>
            <person name="Ahmed R."/>
            <person name="Khan M.M."/>
            <person name="Islam R."/>
            <person name="Rashid M.M."/>
            <person name="Khan S.A."/>
            <person name="Rahman M.S."/>
            <person name="Alam M."/>
        </authorList>
    </citation>
    <scope>NUCLEOTIDE SEQUENCE [LARGE SCALE GENOMIC DNA]</scope>
    <source>
        <strain evidence="2">cv. CVL-1</strain>
        <tissue evidence="1">Whole seedling</tissue>
    </source>
</reference>
<dbReference type="Proteomes" id="UP000188268">
    <property type="component" value="Unassembled WGS sequence"/>
</dbReference>
<name>A0A1R3JIS2_COCAP</name>
<evidence type="ECO:0000313" key="2">
    <source>
        <dbReference type="Proteomes" id="UP000188268"/>
    </source>
</evidence>
<gene>
    <name evidence="1" type="ORF">CCACVL1_05846</name>
</gene>
<accession>A0A1R3JIS2</accession>
<dbReference type="STRING" id="210143.A0A1R3JIS2"/>
<evidence type="ECO:0000313" key="1">
    <source>
        <dbReference type="EMBL" id="OMO94758.1"/>
    </source>
</evidence>
<keyword evidence="2" id="KW-1185">Reference proteome</keyword>
<organism evidence="1 2">
    <name type="scientific">Corchorus capsularis</name>
    <name type="common">Jute</name>
    <dbReference type="NCBI Taxonomy" id="210143"/>
    <lineage>
        <taxon>Eukaryota</taxon>
        <taxon>Viridiplantae</taxon>
        <taxon>Streptophyta</taxon>
        <taxon>Embryophyta</taxon>
        <taxon>Tracheophyta</taxon>
        <taxon>Spermatophyta</taxon>
        <taxon>Magnoliopsida</taxon>
        <taxon>eudicotyledons</taxon>
        <taxon>Gunneridae</taxon>
        <taxon>Pentapetalae</taxon>
        <taxon>rosids</taxon>
        <taxon>malvids</taxon>
        <taxon>Malvales</taxon>
        <taxon>Malvaceae</taxon>
        <taxon>Grewioideae</taxon>
        <taxon>Apeibeae</taxon>
        <taxon>Corchorus</taxon>
    </lineage>
</organism>
<dbReference type="AlphaFoldDB" id="A0A1R3JIS2"/>
<dbReference type="EMBL" id="AWWV01007786">
    <property type="protein sequence ID" value="OMO94758.1"/>
    <property type="molecule type" value="Genomic_DNA"/>
</dbReference>
<proteinExistence type="predicted"/>
<dbReference type="Gramene" id="OMO94758">
    <property type="protein sequence ID" value="OMO94758"/>
    <property type="gene ID" value="CCACVL1_05846"/>
</dbReference>
<protein>
    <submittedName>
        <fullName evidence="1">Uncharacterized protein</fullName>
    </submittedName>
</protein>